<feature type="chain" id="PRO_5003224091" evidence="2">
    <location>
        <begin position="27"/>
        <end position="270"/>
    </location>
</feature>
<protein>
    <submittedName>
        <fullName evidence="4">Phospholipid-binding domain protein</fullName>
    </submittedName>
</protein>
<dbReference type="InterPro" id="IPR051686">
    <property type="entry name" value="Lipoprotein_DolP"/>
</dbReference>
<reference evidence="4 5" key="1">
    <citation type="submission" date="2011-01" db="EMBL/GenBank/DDBJ databases">
        <authorList>
            <person name="Weinstock G."/>
            <person name="Sodergren E."/>
            <person name="Clifton S."/>
            <person name="Fulton L."/>
            <person name="Fulton B."/>
            <person name="Courtney L."/>
            <person name="Fronick C."/>
            <person name="Harrison M."/>
            <person name="Strong C."/>
            <person name="Farmer C."/>
            <person name="Delahaunty K."/>
            <person name="Markovic C."/>
            <person name="Hall O."/>
            <person name="Minx P."/>
            <person name="Tomlinson C."/>
            <person name="Mitreva M."/>
            <person name="Hou S."/>
            <person name="Chen J."/>
            <person name="Wollam A."/>
            <person name="Pepin K.H."/>
            <person name="Johnson M."/>
            <person name="Bhonagiri V."/>
            <person name="Zhang X."/>
            <person name="Suruliraj S."/>
            <person name="Warren W."/>
            <person name="Chinwalla A."/>
            <person name="Mardis E.R."/>
            <person name="Wilson R.K."/>
        </authorList>
    </citation>
    <scope>NUCLEOTIDE SEQUENCE [LARGE SCALE GENOMIC DNA]</scope>
    <source>
        <strain evidence="5">DSM 22608 / JCM 16073 / KCTC 15190 / YIT 12066</strain>
    </source>
</reference>
<dbReference type="OrthoDB" id="9783990at2"/>
<sequence length="270" mass="29333">MKQNNLLKLIAIGAFCSVPFIMSGCAAVAVGAATGTTGAIIGSDSRTIDSMFYDETIEQNAYKIFKENEKLSKKDDFSVSVISMSGNVLLVGQTINSEYFNSCLEKIKRLDYVRKVYNFVTFKQPVSAGVTANDTYITSKIKTKLLFGENIRSGRFKVVTEDSMVYLLGYVTRDEAIRAVNEVQKIDGVKKIYTIFDYMENVPVQKPSSNPPVIDQSQASSGTYSDTQPISTVSSEPLEISSSGSYDSAVGAQDNGGAVIVDDTSLPGVY</sequence>
<feature type="signal peptide" evidence="2">
    <location>
        <begin position="1"/>
        <end position="26"/>
    </location>
</feature>
<gene>
    <name evidence="4" type="ORF">HMPREF9444_01274</name>
</gene>
<feature type="region of interest" description="Disordered" evidence="1">
    <location>
        <begin position="206"/>
        <end position="247"/>
    </location>
</feature>
<dbReference type="Pfam" id="PF04972">
    <property type="entry name" value="BON"/>
    <property type="match status" value="2"/>
</dbReference>
<dbReference type="STRING" id="762983.HMPREF9444_01274"/>
<dbReference type="eggNOG" id="COG2823">
    <property type="taxonomic scope" value="Bacteria"/>
</dbReference>
<evidence type="ECO:0000256" key="2">
    <source>
        <dbReference type="SAM" id="SignalP"/>
    </source>
</evidence>
<comment type="caution">
    <text evidence="4">The sequence shown here is derived from an EMBL/GenBank/DDBJ whole genome shotgun (WGS) entry which is preliminary data.</text>
</comment>
<dbReference type="EMBL" id="AEVO01000065">
    <property type="protein sequence ID" value="EFY06911.1"/>
    <property type="molecule type" value="Genomic_DNA"/>
</dbReference>
<evidence type="ECO:0000313" key="4">
    <source>
        <dbReference type="EMBL" id="EFY06911.1"/>
    </source>
</evidence>
<organism evidence="4 5">
    <name type="scientific">Succinatimonas hippei (strain DSM 22608 / JCM 16073 / KCTC 15190 / YIT 12066)</name>
    <dbReference type="NCBI Taxonomy" id="762983"/>
    <lineage>
        <taxon>Bacteria</taxon>
        <taxon>Pseudomonadati</taxon>
        <taxon>Pseudomonadota</taxon>
        <taxon>Gammaproteobacteria</taxon>
        <taxon>Aeromonadales</taxon>
        <taxon>Succinivibrionaceae</taxon>
        <taxon>Succinatimonas</taxon>
    </lineage>
</organism>
<dbReference type="RefSeq" id="WP_009143469.1">
    <property type="nucleotide sequence ID" value="NZ_GL831001.1"/>
</dbReference>
<evidence type="ECO:0000256" key="1">
    <source>
        <dbReference type="SAM" id="MobiDB-lite"/>
    </source>
</evidence>
<evidence type="ECO:0000259" key="3">
    <source>
        <dbReference type="PROSITE" id="PS50914"/>
    </source>
</evidence>
<keyword evidence="2" id="KW-0732">Signal</keyword>
<dbReference type="InterPro" id="IPR007055">
    <property type="entry name" value="BON_dom"/>
</dbReference>
<feature type="domain" description="BON" evidence="3">
    <location>
        <begin position="133"/>
        <end position="203"/>
    </location>
</feature>
<dbReference type="HOGENOM" id="CLU_083606_1_0_6"/>
<dbReference type="PANTHER" id="PTHR34606:SF4">
    <property type="entry name" value="OUTER MEMBRANE LIPOPROTEIN DOLP"/>
    <property type="match status" value="1"/>
</dbReference>
<evidence type="ECO:0000313" key="5">
    <source>
        <dbReference type="Proteomes" id="UP000018458"/>
    </source>
</evidence>
<dbReference type="PROSITE" id="PS51257">
    <property type="entry name" value="PROKAR_LIPOPROTEIN"/>
    <property type="match status" value="1"/>
</dbReference>
<name>E8LKN1_SUCHY</name>
<proteinExistence type="predicted"/>
<keyword evidence="5" id="KW-1185">Reference proteome</keyword>
<dbReference type="Proteomes" id="UP000018458">
    <property type="component" value="Unassembled WGS sequence"/>
</dbReference>
<dbReference type="PROSITE" id="PS50914">
    <property type="entry name" value="BON"/>
    <property type="match status" value="1"/>
</dbReference>
<dbReference type="PANTHER" id="PTHR34606">
    <property type="entry name" value="BON DOMAIN-CONTAINING PROTEIN"/>
    <property type="match status" value="1"/>
</dbReference>
<accession>E8LKN1</accession>
<dbReference type="AlphaFoldDB" id="E8LKN1"/>
<feature type="compositionally biased region" description="Polar residues" evidence="1">
    <location>
        <begin position="215"/>
        <end position="230"/>
    </location>
</feature>
<feature type="compositionally biased region" description="Low complexity" evidence="1">
    <location>
        <begin position="231"/>
        <end position="245"/>
    </location>
</feature>